<evidence type="ECO:0000256" key="1">
    <source>
        <dbReference type="ARBA" id="ARBA00000900"/>
    </source>
</evidence>
<dbReference type="GO" id="GO:0097110">
    <property type="term" value="F:scaffold protein binding"/>
    <property type="evidence" value="ECO:0007669"/>
    <property type="project" value="EnsemblFungi"/>
</dbReference>
<dbReference type="GO" id="GO:0030174">
    <property type="term" value="P:regulation of DNA-templated DNA replication initiation"/>
    <property type="evidence" value="ECO:0007669"/>
    <property type="project" value="EnsemblFungi"/>
</dbReference>
<sequence length="667" mass="75843">MGSEPATKRMKLDLSSPDEPLTQRDVVAFQKEALFRCLNQYRTNLESLRTQHDLSKRQCGEISRSLANLMALVVTLARFLATFCENEEEKELCRQVAEGDETVIVKLSDPFMKFLTKYGVNGIRQDVSAKVEKLATDLKDLQSVKGELSKENKQLTEEITSLKEYYQNLIRKYDREDSLTVTRVFEKAMDDEQKVNEKVFSLKAESVNVPSNETAPENDTVKAATETDDKAPHCAIEHELQITGLKAQVESLNATVQELEKFREINEQELIKLRQQVSAQQAQQTPQVHDRDSLLEKISHLKAENEDASAVNADLLKKFQELTREQEIYTGKLTQELRTAQDTLKKHNATLEKDLVRIRTTRDELLGKVAILEAEKSKSSMLVDLQSAVNILQDQWDKLQVRSNDEPQPQDALMKELQELEIAFKELTSLTHKKYSELVNQESLISKLTVEKTKADQKYFAAMRSKDSILVENKNLSKSLSKSNELIAQLKDSDRLLQQKIANLKKQLELSQSNEKRLTDSNKSINLKVMDFNAEISRLKKSLNAAREENHQNIAQATKAQTHLQDAEAELKKVKILAANSEATCQKLQSSLLNDGGDNAPLMRELEDFRSLVYCSLCSKNWKSMAIKTCGHVFCDNCCKERLASRMRKCPSCNKPFSSNDLLSIHL</sequence>
<keyword evidence="7 13" id="KW-0863">Zinc-finger</keyword>
<dbReference type="GO" id="GO:0031571">
    <property type="term" value="P:mitotic G1 DNA damage checkpoint signaling"/>
    <property type="evidence" value="ECO:0007669"/>
    <property type="project" value="EnsemblFungi"/>
</dbReference>
<evidence type="ECO:0000256" key="13">
    <source>
        <dbReference type="PROSITE-ProRule" id="PRU00175"/>
    </source>
</evidence>
<gene>
    <name evidence="17" type="primary">TDEL0E01020</name>
    <name evidence="17" type="ORF">TDEL_0E01020</name>
</gene>
<dbReference type="OrthoDB" id="654191at2759"/>
<dbReference type="Gene3D" id="3.30.40.10">
    <property type="entry name" value="Zinc/RING finger domain, C3HC4 (zinc finger)"/>
    <property type="match status" value="1"/>
</dbReference>
<dbReference type="GO" id="GO:0006366">
    <property type="term" value="P:transcription by RNA polymerase II"/>
    <property type="evidence" value="ECO:0007669"/>
    <property type="project" value="EnsemblFungi"/>
</dbReference>
<evidence type="ECO:0000256" key="5">
    <source>
        <dbReference type="ARBA" id="ARBA00022679"/>
    </source>
</evidence>
<comment type="catalytic activity">
    <reaction evidence="1 14">
        <text>S-ubiquitinyl-[E2 ubiquitin-conjugating enzyme]-L-cysteine + [acceptor protein]-L-lysine = [E2 ubiquitin-conjugating enzyme]-L-cysteine + N(6)-ubiquitinyl-[acceptor protein]-L-lysine.</text>
        <dbReference type="EC" id="2.3.2.27"/>
    </reaction>
</comment>
<keyword evidence="5 14" id="KW-0808">Transferase</keyword>
<dbReference type="GO" id="GO:0042802">
    <property type="term" value="F:identical protein binding"/>
    <property type="evidence" value="ECO:0007669"/>
    <property type="project" value="EnsemblFungi"/>
</dbReference>
<organism evidence="17 18">
    <name type="scientific">Torulaspora delbrueckii</name>
    <name type="common">Yeast</name>
    <name type="synonym">Candida colliculosa</name>
    <dbReference type="NCBI Taxonomy" id="4950"/>
    <lineage>
        <taxon>Eukaryota</taxon>
        <taxon>Fungi</taxon>
        <taxon>Dikarya</taxon>
        <taxon>Ascomycota</taxon>
        <taxon>Saccharomycotina</taxon>
        <taxon>Saccharomycetes</taxon>
        <taxon>Saccharomycetales</taxon>
        <taxon>Saccharomycetaceae</taxon>
        <taxon>Torulaspora</taxon>
    </lineage>
</organism>
<evidence type="ECO:0000256" key="11">
    <source>
        <dbReference type="ARBA" id="ARBA00023054"/>
    </source>
</evidence>
<dbReference type="GO" id="GO:0033503">
    <property type="term" value="C:HULC complex"/>
    <property type="evidence" value="ECO:0007669"/>
    <property type="project" value="TreeGrafter"/>
</dbReference>
<dbReference type="GO" id="GO:0061630">
    <property type="term" value="F:ubiquitin protein ligase activity"/>
    <property type="evidence" value="ECO:0007669"/>
    <property type="project" value="UniProtKB-EC"/>
</dbReference>
<dbReference type="eggNOG" id="KOG0978">
    <property type="taxonomic scope" value="Eukaryota"/>
</dbReference>
<feature type="coiled-coil region" evidence="15">
    <location>
        <begin position="242"/>
        <end position="325"/>
    </location>
</feature>
<dbReference type="Pfam" id="PF08647">
    <property type="entry name" value="BRE1"/>
    <property type="match status" value="1"/>
</dbReference>
<dbReference type="GO" id="GO:0003688">
    <property type="term" value="F:DNA replication origin binding"/>
    <property type="evidence" value="ECO:0007669"/>
    <property type="project" value="EnsemblFungi"/>
</dbReference>
<evidence type="ECO:0000256" key="10">
    <source>
        <dbReference type="ARBA" id="ARBA00022853"/>
    </source>
</evidence>
<evidence type="ECO:0000256" key="6">
    <source>
        <dbReference type="ARBA" id="ARBA00022723"/>
    </source>
</evidence>
<keyword evidence="12 14" id="KW-0539">Nucleus</keyword>
<keyword evidence="9 14" id="KW-0862">Zinc</keyword>
<dbReference type="FunCoup" id="G8ZUQ1">
    <property type="interactions" value="994"/>
</dbReference>
<feature type="domain" description="RING-type" evidence="16">
    <location>
        <begin position="615"/>
        <end position="654"/>
    </location>
</feature>
<comment type="pathway">
    <text evidence="3 14">Protein modification; protein ubiquitination.</text>
</comment>
<evidence type="ECO:0000256" key="14">
    <source>
        <dbReference type="RuleBase" id="RU365038"/>
    </source>
</evidence>
<dbReference type="SMART" id="SM00184">
    <property type="entry name" value="RING"/>
    <property type="match status" value="1"/>
</dbReference>
<dbReference type="GO" id="GO:0008270">
    <property type="term" value="F:zinc ion binding"/>
    <property type="evidence" value="ECO:0007669"/>
    <property type="project" value="UniProtKB-KW"/>
</dbReference>
<keyword evidence="6 14" id="KW-0479">Metal-binding</keyword>
<dbReference type="PANTHER" id="PTHR23163:SF0">
    <property type="entry name" value="E3 UBIQUITIN-PROTEIN LIGASE BRE1"/>
    <property type="match status" value="1"/>
</dbReference>
<dbReference type="STRING" id="1076872.G8ZUQ1"/>
<dbReference type="InterPro" id="IPR013083">
    <property type="entry name" value="Znf_RING/FYVE/PHD"/>
</dbReference>
<dbReference type="PANTHER" id="PTHR23163">
    <property type="entry name" value="RING FINGER PROTEIN-RELATED"/>
    <property type="match status" value="1"/>
</dbReference>
<dbReference type="EC" id="2.3.2.27" evidence="14"/>
<evidence type="ECO:0000256" key="8">
    <source>
        <dbReference type="ARBA" id="ARBA00022786"/>
    </source>
</evidence>
<dbReference type="InterPro" id="IPR018957">
    <property type="entry name" value="Znf_C3HC4_RING-type"/>
</dbReference>
<name>G8ZUQ1_TORDE</name>
<evidence type="ECO:0000256" key="9">
    <source>
        <dbReference type="ARBA" id="ARBA00022833"/>
    </source>
</evidence>
<evidence type="ECO:0000259" key="16">
    <source>
        <dbReference type="PROSITE" id="PS50089"/>
    </source>
</evidence>
<evidence type="ECO:0000256" key="4">
    <source>
        <dbReference type="ARBA" id="ARBA00005555"/>
    </source>
</evidence>
<keyword evidence="18" id="KW-1185">Reference proteome</keyword>
<dbReference type="UniPathway" id="UPA00143"/>
<dbReference type="Proteomes" id="UP000005627">
    <property type="component" value="Chromosome 5"/>
</dbReference>
<dbReference type="InterPro" id="IPR001841">
    <property type="entry name" value="Znf_RING"/>
</dbReference>
<dbReference type="EMBL" id="HE616746">
    <property type="protein sequence ID" value="CCE92345.1"/>
    <property type="molecule type" value="Genomic_DNA"/>
</dbReference>
<keyword evidence="8 14" id="KW-0833">Ubl conjugation pathway</keyword>
<dbReference type="RefSeq" id="XP_003681556.1">
    <property type="nucleotide sequence ID" value="XM_003681508.1"/>
</dbReference>
<dbReference type="InterPro" id="IPR013956">
    <property type="entry name" value="E3_ubiquit_lig_Bre1"/>
</dbReference>
<evidence type="ECO:0000313" key="17">
    <source>
        <dbReference type="EMBL" id="CCE92345.1"/>
    </source>
</evidence>
<comment type="similarity">
    <text evidence="4 14">Belongs to the BRE1 family.</text>
</comment>
<reference evidence="17 18" key="1">
    <citation type="journal article" date="2011" name="Proc. Natl. Acad. Sci. U.S.A.">
        <title>Evolutionary erosion of yeast sex chromosomes by mating-type switching accidents.</title>
        <authorList>
            <person name="Gordon J.L."/>
            <person name="Armisen D."/>
            <person name="Proux-Wera E."/>
            <person name="Oheigeartaigh S.S."/>
            <person name="Byrne K.P."/>
            <person name="Wolfe K.H."/>
        </authorList>
    </citation>
    <scope>NUCLEOTIDE SEQUENCE [LARGE SCALE GENOMIC DNA]</scope>
    <source>
        <strain evidence="18">ATCC 10662 / CBS 1146 / NBRC 0425 / NCYC 2629 / NRRL Y-866</strain>
    </source>
</reference>
<dbReference type="GO" id="GO:0000722">
    <property type="term" value="P:telomere maintenance via recombination"/>
    <property type="evidence" value="ECO:0007669"/>
    <property type="project" value="EnsemblFungi"/>
</dbReference>
<evidence type="ECO:0000256" key="2">
    <source>
        <dbReference type="ARBA" id="ARBA00004123"/>
    </source>
</evidence>
<feature type="coiled-coil region" evidence="15">
    <location>
        <begin position="473"/>
        <end position="584"/>
    </location>
</feature>
<proteinExistence type="inferred from homology"/>
<dbReference type="SUPFAM" id="SSF57850">
    <property type="entry name" value="RING/U-box"/>
    <property type="match status" value="1"/>
</dbReference>
<evidence type="ECO:0000256" key="7">
    <source>
        <dbReference type="ARBA" id="ARBA00022771"/>
    </source>
</evidence>
<dbReference type="GO" id="GO:0031509">
    <property type="term" value="P:subtelomeric heterochromatin formation"/>
    <property type="evidence" value="ECO:0007669"/>
    <property type="project" value="EnsemblFungi"/>
</dbReference>
<dbReference type="CDD" id="cd16499">
    <property type="entry name" value="RING-HC_Bre1-like"/>
    <property type="match status" value="1"/>
</dbReference>
<dbReference type="FunFam" id="3.30.40.10:FF:000414">
    <property type="entry name" value="E3 ubiquitin protein ligase"/>
    <property type="match status" value="1"/>
</dbReference>
<dbReference type="GO" id="GO:0016567">
    <property type="term" value="P:protein ubiquitination"/>
    <property type="evidence" value="ECO:0007669"/>
    <property type="project" value="UniProtKB-UniRule"/>
</dbReference>
<comment type="subcellular location">
    <subcellularLocation>
        <location evidence="2 14">Nucleus</location>
    </subcellularLocation>
</comment>
<evidence type="ECO:0000313" key="18">
    <source>
        <dbReference type="Proteomes" id="UP000005627"/>
    </source>
</evidence>
<evidence type="ECO:0000256" key="3">
    <source>
        <dbReference type="ARBA" id="ARBA00004906"/>
    </source>
</evidence>
<dbReference type="GO" id="GO:0000724">
    <property type="term" value="P:double-strand break repair via homologous recombination"/>
    <property type="evidence" value="ECO:0007669"/>
    <property type="project" value="EnsemblFungi"/>
</dbReference>
<dbReference type="InParanoid" id="G8ZUQ1"/>
<dbReference type="GO" id="GO:0031573">
    <property type="term" value="P:mitotic intra-S DNA damage checkpoint signaling"/>
    <property type="evidence" value="ECO:0007669"/>
    <property type="project" value="EnsemblFungi"/>
</dbReference>
<dbReference type="GO" id="GO:0005634">
    <property type="term" value="C:nucleus"/>
    <property type="evidence" value="ECO:0007669"/>
    <property type="project" value="UniProtKB-SubCell"/>
</dbReference>
<evidence type="ECO:0000256" key="15">
    <source>
        <dbReference type="SAM" id="Coils"/>
    </source>
</evidence>
<evidence type="ECO:0000256" key="12">
    <source>
        <dbReference type="ARBA" id="ARBA00023242"/>
    </source>
</evidence>
<dbReference type="AlphaFoldDB" id="G8ZUQ1"/>
<protein>
    <recommendedName>
        <fullName evidence="14">E3 ubiquitin protein ligase</fullName>
        <ecNumber evidence="14">2.3.2.27</ecNumber>
    </recommendedName>
</protein>
<dbReference type="HOGENOM" id="CLU_019713_1_0_1"/>
<dbReference type="GO" id="GO:0000781">
    <property type="term" value="C:chromosome, telomeric region"/>
    <property type="evidence" value="ECO:0007669"/>
    <property type="project" value="GOC"/>
</dbReference>
<dbReference type="Pfam" id="PF00097">
    <property type="entry name" value="zf-C3HC4"/>
    <property type="match status" value="1"/>
</dbReference>
<dbReference type="PROSITE" id="PS50089">
    <property type="entry name" value="ZF_RING_2"/>
    <property type="match status" value="1"/>
</dbReference>
<keyword evidence="10 14" id="KW-0156">Chromatin regulator</keyword>
<dbReference type="GeneID" id="11503746"/>
<dbReference type="GO" id="GO:0042138">
    <property type="term" value="P:meiotic DNA double-strand break formation"/>
    <property type="evidence" value="ECO:0007669"/>
    <property type="project" value="EnsemblFungi"/>
</dbReference>
<dbReference type="KEGG" id="tdl:TDEL_0E01020"/>
<keyword evidence="11 14" id="KW-0175">Coiled coil</keyword>
<feature type="coiled-coil region" evidence="15">
    <location>
        <begin position="124"/>
        <end position="172"/>
    </location>
</feature>
<accession>G8ZUQ1</accession>